<gene>
    <name evidence="1" type="ordered locus">Cpin_4903</name>
</gene>
<proteinExistence type="predicted"/>
<dbReference type="KEGG" id="cpi:Cpin_4903"/>
<dbReference type="Proteomes" id="UP000002215">
    <property type="component" value="Chromosome"/>
</dbReference>
<protein>
    <submittedName>
        <fullName evidence="1">Uncharacterized protein</fullName>
    </submittedName>
</protein>
<dbReference type="AlphaFoldDB" id="A0A979G7X3"/>
<sequence length="42" mass="4470">MKNETTQQKTTWETPDMTVLPINDVTLGAGAAGTDFASEISV</sequence>
<evidence type="ECO:0000313" key="1">
    <source>
        <dbReference type="EMBL" id="ACU62337.1"/>
    </source>
</evidence>
<dbReference type="EMBL" id="CP001699">
    <property type="protein sequence ID" value="ACU62337.1"/>
    <property type="molecule type" value="Genomic_DNA"/>
</dbReference>
<reference evidence="2" key="1">
    <citation type="submission" date="2009-08" db="EMBL/GenBank/DDBJ databases">
        <title>The complete genome of Chitinophaga pinensis DSM 2588.</title>
        <authorList>
            <consortium name="US DOE Joint Genome Institute (JGI-PGF)"/>
            <person name="Lucas S."/>
            <person name="Copeland A."/>
            <person name="Lapidus A."/>
            <person name="Glavina del Rio T."/>
            <person name="Dalin E."/>
            <person name="Tice H."/>
            <person name="Bruce D."/>
            <person name="Goodwin L."/>
            <person name="Pitluck S."/>
            <person name="Kyrpides N."/>
            <person name="Mavromatis K."/>
            <person name="Ivanova N."/>
            <person name="Mikhailova N."/>
            <person name="Sims D."/>
            <person name="Meinche L."/>
            <person name="Brettin T."/>
            <person name="Detter J.C."/>
            <person name="Han C."/>
            <person name="Larimer F."/>
            <person name="Land M."/>
            <person name="Hauser L."/>
            <person name="Markowitz V."/>
            <person name="Cheng J.-F."/>
            <person name="Hugenholtz P."/>
            <person name="Woyke T."/>
            <person name="Wu D."/>
            <person name="Spring S."/>
            <person name="Klenk H.-P."/>
            <person name="Eisen J.A."/>
        </authorList>
    </citation>
    <scope>NUCLEOTIDE SEQUENCE [LARGE SCALE GENOMIC DNA]</scope>
    <source>
        <strain evidence="2">ATCC 43595 / DSM 2588 / LMG 13176 / NBRC 15968 / NCIMB 11800 / UQM 2034</strain>
    </source>
</reference>
<accession>A0A979G7X3</accession>
<name>A0A979G7X3_CHIPD</name>
<evidence type="ECO:0000313" key="2">
    <source>
        <dbReference type="Proteomes" id="UP000002215"/>
    </source>
</evidence>
<reference evidence="1 2" key="2">
    <citation type="journal article" date="2010" name="Stand. Genomic Sci.">
        <title>Complete genome sequence of Chitinophaga pinensis type strain (UQM 2034).</title>
        <authorList>
            <person name="Glavina Del Rio T."/>
            <person name="Abt B."/>
            <person name="Spring S."/>
            <person name="Lapidus A."/>
            <person name="Nolan M."/>
            <person name="Tice H."/>
            <person name="Copeland A."/>
            <person name="Cheng J.F."/>
            <person name="Chen F."/>
            <person name="Bruce D."/>
            <person name="Goodwin L."/>
            <person name="Pitluck S."/>
            <person name="Ivanova N."/>
            <person name="Mavromatis K."/>
            <person name="Mikhailova N."/>
            <person name="Pati A."/>
            <person name="Chen A."/>
            <person name="Palaniappan K."/>
            <person name="Land M."/>
            <person name="Hauser L."/>
            <person name="Chang Y.J."/>
            <person name="Jeffries C.D."/>
            <person name="Chain P."/>
            <person name="Saunders E."/>
            <person name="Detter J.C."/>
            <person name="Brettin T."/>
            <person name="Rohde M."/>
            <person name="Goker M."/>
            <person name="Bristow J."/>
            <person name="Eisen J.A."/>
            <person name="Markowitz V."/>
            <person name="Hugenholtz P."/>
            <person name="Kyrpides N.C."/>
            <person name="Klenk H.P."/>
            <person name="Lucas S."/>
        </authorList>
    </citation>
    <scope>NUCLEOTIDE SEQUENCE [LARGE SCALE GENOMIC DNA]</scope>
    <source>
        <strain evidence="2">ATCC 43595 / DSM 2588 / LMG 13176 / NBRC 15968 / NCIMB 11800 / UQM 2034</strain>
    </source>
</reference>
<organism evidence="1 2">
    <name type="scientific">Chitinophaga pinensis (strain ATCC 43595 / DSM 2588 / LMG 13176 / NBRC 15968 / NCIMB 11800 / UQM 2034)</name>
    <dbReference type="NCBI Taxonomy" id="485918"/>
    <lineage>
        <taxon>Bacteria</taxon>
        <taxon>Pseudomonadati</taxon>
        <taxon>Bacteroidota</taxon>
        <taxon>Chitinophagia</taxon>
        <taxon>Chitinophagales</taxon>
        <taxon>Chitinophagaceae</taxon>
        <taxon>Chitinophaga</taxon>
    </lineage>
</organism>